<dbReference type="Proteomes" id="UP000199322">
    <property type="component" value="Unassembled WGS sequence"/>
</dbReference>
<keyword evidence="10" id="KW-1185">Reference proteome</keyword>
<dbReference type="UniPathway" id="UPA00053">
    <property type="reaction ID" value="UER00090"/>
</dbReference>
<dbReference type="SUPFAM" id="SSF103263">
    <property type="entry name" value="Chorismate synthase, AroC"/>
    <property type="match status" value="1"/>
</dbReference>
<evidence type="ECO:0000256" key="3">
    <source>
        <dbReference type="ARBA" id="ARBA00008014"/>
    </source>
</evidence>
<accession>A0A1G6LW58</accession>
<evidence type="ECO:0000256" key="2">
    <source>
        <dbReference type="ARBA" id="ARBA00005044"/>
    </source>
</evidence>
<dbReference type="PIRSF" id="PIRSF001456">
    <property type="entry name" value="Chorismate_synth"/>
    <property type="match status" value="1"/>
</dbReference>
<comment type="pathway">
    <text evidence="2">Metabolic intermediate biosynthesis; chorismate biosynthesis; chorismate from D-erythrose 4-phosphate and phosphoenolpyruvate: step 7/7.</text>
</comment>
<dbReference type="InterPro" id="IPR020541">
    <property type="entry name" value="Chorismate_synthase_CS"/>
</dbReference>
<proteinExistence type="inferred from homology"/>
<dbReference type="GO" id="GO:0004107">
    <property type="term" value="F:chorismate synthase activity"/>
    <property type="evidence" value="ECO:0007669"/>
    <property type="project" value="UniProtKB-UniRule"/>
</dbReference>
<dbReference type="EMBL" id="FMYV01000004">
    <property type="protein sequence ID" value="SDC47460.1"/>
    <property type="molecule type" value="Genomic_DNA"/>
</dbReference>
<evidence type="ECO:0000256" key="6">
    <source>
        <dbReference type="ARBA" id="ARBA00023141"/>
    </source>
</evidence>
<sequence length="382" mass="43136">MVRIQDVFSLFCYNNINKNKSQVIIIFSISGDSHGKMMVGTLEKFPAGIKINIDYINKELEKRQMGYGRGKRMSIEKDSVDIISGLWKGVTTGAPISFVIKNLADNTEKEERSIPRPGHGDYSAFKKYKLDNLNIYAERNSARWTSVITALGSISKQFLNHLNIDTVSYVYSLGRILDENNYDFDFVKENKNIHTGSPNEEYSKLFKKEIDNFLKNSLGGKIRVIAKNIKPGIGDYSNLFDRIDSKIGKYFFAIPSVKGVVIGAENFHLPGTHYNDEFYFENNEISRKSNSAGGIEAGFTNGENIVVNVYAKPIPTVLEPMDSVDLKNNNNAKTKYIRSDTTAVPALSVILKNVMNLMLFEAIIENFGTGNYKDIVKRYQEF</sequence>
<dbReference type="AlphaFoldDB" id="A0A1G6LW58"/>
<evidence type="ECO:0000256" key="1">
    <source>
        <dbReference type="ARBA" id="ARBA00001914"/>
    </source>
</evidence>
<gene>
    <name evidence="9" type="ORF">SAMN04488588_1163</name>
</gene>
<evidence type="ECO:0000313" key="9">
    <source>
        <dbReference type="EMBL" id="SDC47460.1"/>
    </source>
</evidence>
<dbReference type="PANTHER" id="PTHR21085">
    <property type="entry name" value="CHORISMATE SYNTHASE"/>
    <property type="match status" value="1"/>
</dbReference>
<evidence type="ECO:0000313" key="10">
    <source>
        <dbReference type="Proteomes" id="UP000199322"/>
    </source>
</evidence>
<evidence type="ECO:0000256" key="7">
    <source>
        <dbReference type="ARBA" id="ARBA00023239"/>
    </source>
</evidence>
<comment type="cofactor">
    <cofactor evidence="1">
        <name>FMNH2</name>
        <dbReference type="ChEBI" id="CHEBI:57618"/>
    </cofactor>
</comment>
<evidence type="ECO:0000256" key="5">
    <source>
        <dbReference type="ARBA" id="ARBA00022605"/>
    </source>
</evidence>
<dbReference type="GO" id="GO:0005829">
    <property type="term" value="C:cytosol"/>
    <property type="evidence" value="ECO:0007669"/>
    <property type="project" value="TreeGrafter"/>
</dbReference>
<dbReference type="PANTHER" id="PTHR21085:SF0">
    <property type="entry name" value="CHORISMATE SYNTHASE"/>
    <property type="match status" value="1"/>
</dbReference>
<dbReference type="STRING" id="28234.SAMN04488588_1163"/>
<dbReference type="GO" id="GO:0009073">
    <property type="term" value="P:aromatic amino acid family biosynthetic process"/>
    <property type="evidence" value="ECO:0007669"/>
    <property type="project" value="UniProtKB-KW"/>
</dbReference>
<dbReference type="RefSeq" id="WP_240724353.1">
    <property type="nucleotide sequence ID" value="NZ_SRME01000004.1"/>
</dbReference>
<keyword evidence="6" id="KW-0057">Aromatic amino acid biosynthesis</keyword>
<dbReference type="GO" id="GO:0008652">
    <property type="term" value="P:amino acid biosynthetic process"/>
    <property type="evidence" value="ECO:0007669"/>
    <property type="project" value="UniProtKB-KW"/>
</dbReference>
<dbReference type="NCBIfam" id="TIGR00033">
    <property type="entry name" value="aroC"/>
    <property type="match status" value="1"/>
</dbReference>
<dbReference type="GO" id="GO:0009423">
    <property type="term" value="P:chorismate biosynthetic process"/>
    <property type="evidence" value="ECO:0007669"/>
    <property type="project" value="UniProtKB-UniRule"/>
</dbReference>
<dbReference type="InterPro" id="IPR000453">
    <property type="entry name" value="Chorismate_synth"/>
</dbReference>
<evidence type="ECO:0000256" key="8">
    <source>
        <dbReference type="NCBIfam" id="TIGR00033"/>
    </source>
</evidence>
<keyword evidence="5" id="KW-0028">Amino-acid biosynthesis</keyword>
<dbReference type="Gene3D" id="3.60.150.10">
    <property type="entry name" value="Chorismate synthase AroC"/>
    <property type="match status" value="1"/>
</dbReference>
<evidence type="ECO:0000256" key="4">
    <source>
        <dbReference type="ARBA" id="ARBA00013036"/>
    </source>
</evidence>
<name>A0A1G6LW58_9BACT</name>
<dbReference type="PROSITE" id="PS00788">
    <property type="entry name" value="CHORISMATE_SYNTHASE_2"/>
    <property type="match status" value="1"/>
</dbReference>
<dbReference type="EC" id="4.2.3.5" evidence="4 8"/>
<reference evidence="9 10" key="1">
    <citation type="submission" date="2016-10" db="EMBL/GenBank/DDBJ databases">
        <authorList>
            <person name="de Groot N.N."/>
        </authorList>
    </citation>
    <scope>NUCLEOTIDE SEQUENCE [LARGE SCALE GENOMIC DNA]</scope>
    <source>
        <strain evidence="9 10">WG14</strain>
    </source>
</reference>
<dbReference type="Pfam" id="PF01264">
    <property type="entry name" value="Chorismate_synt"/>
    <property type="match status" value="1"/>
</dbReference>
<organism evidence="9 10">
    <name type="scientific">Geotoga petraea</name>
    <dbReference type="NCBI Taxonomy" id="28234"/>
    <lineage>
        <taxon>Bacteria</taxon>
        <taxon>Thermotogati</taxon>
        <taxon>Thermotogota</taxon>
        <taxon>Thermotogae</taxon>
        <taxon>Petrotogales</taxon>
        <taxon>Petrotogaceae</taxon>
        <taxon>Geotoga</taxon>
    </lineage>
</organism>
<protein>
    <recommendedName>
        <fullName evidence="4 8">Chorismate synthase</fullName>
        <ecNumber evidence="4 8">4.2.3.5</ecNumber>
    </recommendedName>
</protein>
<comment type="similarity">
    <text evidence="3">Belongs to the chorismate synthase family.</text>
</comment>
<keyword evidence="7" id="KW-0456">Lyase</keyword>
<dbReference type="InterPro" id="IPR035904">
    <property type="entry name" value="Chorismate_synth_AroC_sf"/>
</dbReference>
<dbReference type="GO" id="GO:0010181">
    <property type="term" value="F:FMN binding"/>
    <property type="evidence" value="ECO:0007669"/>
    <property type="project" value="TreeGrafter"/>
</dbReference>